<accession>A0AAQ3KDI8</accession>
<dbReference type="PROSITE" id="PS51126">
    <property type="entry name" value="DILUTE"/>
    <property type="match status" value="1"/>
</dbReference>
<dbReference type="AlphaFoldDB" id="A0AAQ3KDI8"/>
<dbReference type="Pfam" id="PF01843">
    <property type="entry name" value="DIL"/>
    <property type="match status" value="1"/>
</dbReference>
<evidence type="ECO:0000259" key="2">
    <source>
        <dbReference type="PROSITE" id="PS51126"/>
    </source>
</evidence>
<keyword evidence="4" id="KW-1185">Reference proteome</keyword>
<dbReference type="PANTHER" id="PTHR16027">
    <property type="entry name" value="DILUTE DOMAIN-CONTAINING PROTEIN YPR089W"/>
    <property type="match status" value="1"/>
</dbReference>
<dbReference type="Proteomes" id="UP001327560">
    <property type="component" value="Chromosome 4"/>
</dbReference>
<name>A0AAQ3KDI8_9LILI</name>
<dbReference type="InterPro" id="IPR052072">
    <property type="entry name" value="Vascular_dev_regulator"/>
</dbReference>
<feature type="coiled-coil region" evidence="1">
    <location>
        <begin position="2"/>
        <end position="40"/>
    </location>
</feature>
<dbReference type="PANTHER" id="PTHR16027:SF6">
    <property type="entry name" value="DILUTE DOMAIN-CONTAINING PROTEIN"/>
    <property type="match status" value="1"/>
</dbReference>
<evidence type="ECO:0000313" key="4">
    <source>
        <dbReference type="Proteomes" id="UP001327560"/>
    </source>
</evidence>
<sequence>MAARETGALKEAKDKLEKKVEELTWRLELVEKRMRKLKGRKLQSYKVKLDEAHEAMTKEIEGARIAIEQAPPITKEVLVEENSMLELLTTRNKELEVKENIEFLLETNLSILESENKVLRQQTLLGSTNEDLSEHKITTLESDNDLLRNQQKTDCQPIDSSEVIKPPSENELVHDQQAIVHQPSVTFELTEPIIAKENHEALIKCLKEYKSFDNKRPTTTLIVYKSLFHWHSFEAERTNIFERIIQTIRSSVENQENIGELAYWLSTTSTLLFLLQKNLRESNASSTGSYRSRATTSSFFSRIAQNARSSSSIMGISSGYSGMLGKPGSQSRIEASLLLRWEFCSFSNAEFVKDGLQDLEKWCSKTIEQLVGTAWEQLQHIRHAVEFLVLHQKSQKTLEEIRNEIYPNDIEDGVTCHQNAIT</sequence>
<dbReference type="InterPro" id="IPR002710">
    <property type="entry name" value="Dilute_dom"/>
</dbReference>
<reference evidence="3 4" key="1">
    <citation type="submission" date="2023-10" db="EMBL/GenBank/DDBJ databases">
        <title>Chromosome-scale genome assembly provides insights into flower coloration mechanisms of Canna indica.</title>
        <authorList>
            <person name="Li C."/>
        </authorList>
    </citation>
    <scope>NUCLEOTIDE SEQUENCE [LARGE SCALE GENOMIC DNA]</scope>
    <source>
        <tissue evidence="3">Flower</tissue>
    </source>
</reference>
<dbReference type="EMBL" id="CP136893">
    <property type="protein sequence ID" value="WOL05198.1"/>
    <property type="molecule type" value="Genomic_DNA"/>
</dbReference>
<protein>
    <recommendedName>
        <fullName evidence="2">Dilute domain-containing protein</fullName>
    </recommendedName>
</protein>
<proteinExistence type="predicted"/>
<keyword evidence="1" id="KW-0175">Coiled coil</keyword>
<gene>
    <name evidence="3" type="ORF">Cni_G13925</name>
</gene>
<organism evidence="3 4">
    <name type="scientific">Canna indica</name>
    <name type="common">Indian-shot</name>
    <dbReference type="NCBI Taxonomy" id="4628"/>
    <lineage>
        <taxon>Eukaryota</taxon>
        <taxon>Viridiplantae</taxon>
        <taxon>Streptophyta</taxon>
        <taxon>Embryophyta</taxon>
        <taxon>Tracheophyta</taxon>
        <taxon>Spermatophyta</taxon>
        <taxon>Magnoliopsida</taxon>
        <taxon>Liliopsida</taxon>
        <taxon>Zingiberales</taxon>
        <taxon>Cannaceae</taxon>
        <taxon>Canna</taxon>
    </lineage>
</organism>
<feature type="domain" description="Dilute" evidence="2">
    <location>
        <begin position="242"/>
        <end position="422"/>
    </location>
</feature>
<dbReference type="SMART" id="SM01132">
    <property type="entry name" value="DIL"/>
    <property type="match status" value="1"/>
</dbReference>
<evidence type="ECO:0000256" key="1">
    <source>
        <dbReference type="SAM" id="Coils"/>
    </source>
</evidence>
<evidence type="ECO:0000313" key="3">
    <source>
        <dbReference type="EMBL" id="WOL05198.1"/>
    </source>
</evidence>